<keyword evidence="3" id="KW-1185">Reference proteome</keyword>
<feature type="transmembrane region" description="Helical" evidence="1">
    <location>
        <begin position="31"/>
        <end position="51"/>
    </location>
</feature>
<accession>A0A419VXU4</accession>
<dbReference type="EMBL" id="RAPO01000007">
    <property type="protein sequence ID" value="RKD87994.1"/>
    <property type="molecule type" value="Genomic_DNA"/>
</dbReference>
<dbReference type="Proteomes" id="UP000283805">
    <property type="component" value="Unassembled WGS sequence"/>
</dbReference>
<evidence type="ECO:0000313" key="3">
    <source>
        <dbReference type="Proteomes" id="UP000283805"/>
    </source>
</evidence>
<gene>
    <name evidence="2" type="ORF">ATJ93_4480</name>
</gene>
<feature type="transmembrane region" description="Helical" evidence="1">
    <location>
        <begin position="116"/>
        <end position="138"/>
    </location>
</feature>
<name>A0A419VXU4_9EURY</name>
<dbReference type="Pfam" id="PF25946">
    <property type="entry name" value="DUF7985"/>
    <property type="match status" value="1"/>
</dbReference>
<reference evidence="2 3" key="1">
    <citation type="submission" date="2018-09" db="EMBL/GenBank/DDBJ databases">
        <title>Genomic Encyclopedia of Archaeal and Bacterial Type Strains, Phase II (KMG-II): from individual species to whole genera.</title>
        <authorList>
            <person name="Goeker M."/>
        </authorList>
    </citation>
    <scope>NUCLEOTIDE SEQUENCE [LARGE SCALE GENOMIC DNA]</scope>
    <source>
        <strain evidence="2 3">DSM 13151</strain>
    </source>
</reference>
<organism evidence="2 3">
    <name type="scientific">Halopiger aswanensis</name>
    <dbReference type="NCBI Taxonomy" id="148449"/>
    <lineage>
        <taxon>Archaea</taxon>
        <taxon>Methanobacteriati</taxon>
        <taxon>Methanobacteriota</taxon>
        <taxon>Stenosarchaea group</taxon>
        <taxon>Halobacteria</taxon>
        <taxon>Halobacteriales</taxon>
        <taxon>Natrialbaceae</taxon>
        <taxon>Halopiger</taxon>
    </lineage>
</organism>
<evidence type="ECO:0000313" key="2">
    <source>
        <dbReference type="EMBL" id="RKD87994.1"/>
    </source>
</evidence>
<feature type="transmembrane region" description="Helical" evidence="1">
    <location>
        <begin position="71"/>
        <end position="95"/>
    </location>
</feature>
<evidence type="ECO:0000256" key="1">
    <source>
        <dbReference type="SAM" id="Phobius"/>
    </source>
</evidence>
<sequence length="146" mass="15909">MSQLDQNIVTGILAETRSGEPSIERPHGKRLVRQCLFILLLAVIFLVNPVVAQDDVLCEADQLPDMISGFFQITTTLGIAGLVVVWQADSLAEMFTVNPEQKRGLKQHKRTALKSAVILLVLGPLYSVAGSIMSLPLADCVNLAPW</sequence>
<protein>
    <submittedName>
        <fullName evidence="2">Uncharacterized protein</fullName>
    </submittedName>
</protein>
<dbReference type="AlphaFoldDB" id="A0A419VXU4"/>
<keyword evidence="1" id="KW-1133">Transmembrane helix</keyword>
<comment type="caution">
    <text evidence="2">The sequence shown here is derived from an EMBL/GenBank/DDBJ whole genome shotgun (WGS) entry which is preliminary data.</text>
</comment>
<proteinExistence type="predicted"/>
<keyword evidence="1" id="KW-0812">Transmembrane</keyword>
<keyword evidence="1" id="KW-0472">Membrane</keyword>
<dbReference type="InterPro" id="IPR058291">
    <property type="entry name" value="DUF7985"/>
</dbReference>